<protein>
    <submittedName>
        <fullName evidence="2">Type III secretion protein</fullName>
    </submittedName>
</protein>
<evidence type="ECO:0000313" key="2">
    <source>
        <dbReference type="EMBL" id="QAX81038.1"/>
    </source>
</evidence>
<evidence type="ECO:0000313" key="3">
    <source>
        <dbReference type="Proteomes" id="UP000288804"/>
    </source>
</evidence>
<keyword evidence="1" id="KW-0175">Coiled coil</keyword>
<dbReference type="EMBL" id="CP032487">
    <property type="protein sequence ID" value="QAX81038.1"/>
    <property type="molecule type" value="Genomic_DNA"/>
</dbReference>
<dbReference type="Proteomes" id="UP000288804">
    <property type="component" value="Chromosome"/>
</dbReference>
<proteinExistence type="predicted"/>
<evidence type="ECO:0000256" key="1">
    <source>
        <dbReference type="SAM" id="Coils"/>
    </source>
</evidence>
<accession>A0ABX5R679</accession>
<gene>
    <name evidence="2" type="ORF">D5F51_01815</name>
</gene>
<dbReference type="RefSeq" id="WP_129199127.1">
    <property type="nucleotide sequence ID" value="NZ_CABHXI010000043.1"/>
</dbReference>
<organism evidence="2 3">
    <name type="scientific">Yersinia hibernica</name>
    <dbReference type="NCBI Taxonomy" id="2339259"/>
    <lineage>
        <taxon>Bacteria</taxon>
        <taxon>Pseudomonadati</taxon>
        <taxon>Pseudomonadota</taxon>
        <taxon>Gammaproteobacteria</taxon>
        <taxon>Enterobacterales</taxon>
        <taxon>Yersiniaceae</taxon>
        <taxon>Yersinia</taxon>
    </lineage>
</organism>
<name>A0ABX5R679_9GAMM</name>
<reference evidence="3" key="1">
    <citation type="submission" date="2018-09" db="EMBL/GenBank/DDBJ databases">
        <title>Yersinia hibernicus sp. nov.</title>
        <authorList>
            <person name="Nguyen S.V."/>
            <person name="Mundanda D.M."/>
            <person name="Anes J."/>
            <person name="Fanning S."/>
        </authorList>
    </citation>
    <scope>NUCLEOTIDE SEQUENCE [LARGE SCALE GENOMIC DNA]</scope>
    <source>
        <strain evidence="3">CFS1934</strain>
    </source>
</reference>
<sequence>MCLQQEQQQQAQQLASIHQERQELCQKLHVFTQWRGQLSPTKAQQQKVLQHQLYQAERRLQKSLCELAAHRQQQQAAIALQQAQLRANQCEQEKLRMLIKDESN</sequence>
<feature type="coiled-coil region" evidence="1">
    <location>
        <begin position="73"/>
        <end position="100"/>
    </location>
</feature>
<keyword evidence="3" id="KW-1185">Reference proteome</keyword>